<dbReference type="InterPro" id="IPR019166">
    <property type="entry name" value="MIC26/MIC27"/>
</dbReference>
<keyword evidence="3 7" id="KW-0812">Transmembrane</keyword>
<comment type="subcellular location">
    <subcellularLocation>
        <location evidence="7">Mitochondrion inner membrane</location>
    </subcellularLocation>
    <subcellularLocation>
        <location evidence="1">Mitochondrion membrane</location>
    </subcellularLocation>
</comment>
<feature type="transmembrane region" description="Helical" evidence="7">
    <location>
        <begin position="121"/>
        <end position="139"/>
    </location>
</feature>
<dbReference type="GeneID" id="117362619"/>
<dbReference type="InParanoid" id="A0A6P8R4Y5"/>
<evidence type="ECO:0000313" key="9">
    <source>
        <dbReference type="Proteomes" id="UP000515159"/>
    </source>
</evidence>
<protein>
    <recommendedName>
        <fullName evidence="7">MICOS complex subunit</fullName>
    </recommendedName>
</protein>
<dbReference type="KEGG" id="gsh:117362619"/>
<feature type="region of interest" description="Disordered" evidence="8">
    <location>
        <begin position="197"/>
        <end position="233"/>
    </location>
</feature>
<dbReference type="GO" id="GO:0061617">
    <property type="term" value="C:MICOS complex"/>
    <property type="evidence" value="ECO:0007669"/>
    <property type="project" value="UniProtKB-UniRule"/>
</dbReference>
<comment type="function">
    <text evidence="7">Component of the MICOS complex, a large protein complex of the mitochondrial inner membrane that plays crucial roles in the maintenance of crista junctions, inner membrane architecture, and formation of contact sites to the outer membrane.</text>
</comment>
<dbReference type="InterPro" id="IPR033182">
    <property type="entry name" value="MIC26/MIC27_animal"/>
</dbReference>
<evidence type="ECO:0000256" key="8">
    <source>
        <dbReference type="SAM" id="MobiDB-lite"/>
    </source>
</evidence>
<keyword evidence="4 7" id="KW-1133">Transmembrane helix</keyword>
<dbReference type="GO" id="GO:0042407">
    <property type="term" value="P:cristae formation"/>
    <property type="evidence" value="ECO:0007669"/>
    <property type="project" value="InterPro"/>
</dbReference>
<dbReference type="OrthoDB" id="9421762at2759"/>
<proteinExistence type="inferred from homology"/>
<evidence type="ECO:0000256" key="3">
    <source>
        <dbReference type="ARBA" id="ARBA00022692"/>
    </source>
</evidence>
<keyword evidence="5 7" id="KW-0496">Mitochondrion</keyword>
<dbReference type="AlphaFoldDB" id="A0A6P8R4Y5"/>
<evidence type="ECO:0000256" key="2">
    <source>
        <dbReference type="ARBA" id="ARBA00010904"/>
    </source>
</evidence>
<evidence type="ECO:0000256" key="4">
    <source>
        <dbReference type="ARBA" id="ARBA00022989"/>
    </source>
</evidence>
<dbReference type="FunCoup" id="A0A6P8R4Y5">
    <property type="interactions" value="620"/>
</dbReference>
<evidence type="ECO:0000256" key="6">
    <source>
        <dbReference type="ARBA" id="ARBA00023136"/>
    </source>
</evidence>
<evidence type="ECO:0000313" key="10">
    <source>
        <dbReference type="RefSeq" id="XP_033805159.1"/>
    </source>
</evidence>
<evidence type="ECO:0000256" key="1">
    <source>
        <dbReference type="ARBA" id="ARBA00004325"/>
    </source>
</evidence>
<evidence type="ECO:0000256" key="7">
    <source>
        <dbReference type="RuleBase" id="RU363021"/>
    </source>
</evidence>
<evidence type="ECO:0000256" key="5">
    <source>
        <dbReference type="ARBA" id="ARBA00023128"/>
    </source>
</evidence>
<dbReference type="PANTHER" id="PTHR14564">
    <property type="entry name" value="MICOS COMPLEX SUBUNIT MIC26 / MIC27 FAMILY MEMBER"/>
    <property type="match status" value="1"/>
</dbReference>
<accession>A0A6P8R4Y5</accession>
<gene>
    <name evidence="10" type="primary">APOO</name>
</gene>
<keyword evidence="6 7" id="KW-0472">Membrane</keyword>
<dbReference type="Proteomes" id="UP000515159">
    <property type="component" value="Chromosome 6"/>
</dbReference>
<name>A0A6P8R4Y5_GEOSA</name>
<organism evidence="9 10">
    <name type="scientific">Geotrypetes seraphini</name>
    <name type="common">Gaboon caecilian</name>
    <name type="synonym">Caecilia seraphini</name>
    <dbReference type="NCBI Taxonomy" id="260995"/>
    <lineage>
        <taxon>Eukaryota</taxon>
        <taxon>Metazoa</taxon>
        <taxon>Chordata</taxon>
        <taxon>Craniata</taxon>
        <taxon>Vertebrata</taxon>
        <taxon>Euteleostomi</taxon>
        <taxon>Amphibia</taxon>
        <taxon>Gymnophiona</taxon>
        <taxon>Geotrypetes</taxon>
    </lineage>
</organism>
<comment type="similarity">
    <text evidence="2">Belongs to the apolipoprotein O/MICOS complex subunit Mic27 family.</text>
</comment>
<keyword evidence="7" id="KW-0999">Mitochondrion inner membrane</keyword>
<dbReference type="CTD" id="79135"/>
<reference evidence="10" key="1">
    <citation type="submission" date="2025-08" db="UniProtKB">
        <authorList>
            <consortium name="RefSeq"/>
        </authorList>
    </citation>
    <scope>IDENTIFICATION</scope>
</reference>
<dbReference type="Pfam" id="PF09769">
    <property type="entry name" value="ApoO"/>
    <property type="match status" value="1"/>
</dbReference>
<comment type="subunit">
    <text evidence="7">Component of the mitochondrial contact site and cristae organizing system (MICOS) complex.</text>
</comment>
<dbReference type="RefSeq" id="XP_033805159.1">
    <property type="nucleotide sequence ID" value="XM_033949268.1"/>
</dbReference>
<keyword evidence="9" id="KW-1185">Reference proteome</keyword>
<sequence length="233" mass="25778">MAVLERVQRRATKLVMKLTALPVSLGLISLRVYATSEEDVSKKVLLKVEELSLYTNPVPDVKFVEKQQTQLEENISWLRHAVGPYTTWCQDAYTKAKPSVTTAIEHCKGSYEYLRDAPPGFYPRLGLIGFAGIIGLFLARGSKLKRAVYPVGFIGLVASMYYPEQAVTVVKGTSSTLYDWGLQSYVAIESLWKDGWKKKKSTKKTSEAPEVTTDATPGEGLPQGENPPSSKAQ</sequence>